<protein>
    <submittedName>
        <fullName evidence="1">Uncharacterized protein</fullName>
    </submittedName>
</protein>
<dbReference type="RefSeq" id="WP_275844943.1">
    <property type="nucleotide sequence ID" value="NZ_CP135996.1"/>
</dbReference>
<accession>A0AA97D9Y5</accession>
<evidence type="ECO:0000313" key="1">
    <source>
        <dbReference type="EMBL" id="WOC32352.1"/>
    </source>
</evidence>
<name>A0AA97D9Y5_9FIRM</name>
<dbReference type="Proteomes" id="UP001300604">
    <property type="component" value="Chromosome"/>
</dbReference>
<keyword evidence="2" id="KW-1185">Reference proteome</keyword>
<dbReference type="KEGG" id="carl:PXC00_00360"/>
<reference evidence="1" key="1">
    <citation type="submission" date="2023-09" db="EMBL/GenBank/DDBJ databases">
        <authorList>
            <person name="Zeng C."/>
        </authorList>
    </citation>
    <scope>NUCLEOTIDE SEQUENCE</scope>
    <source>
        <strain evidence="1">ZCY20-5</strain>
    </source>
</reference>
<proteinExistence type="predicted"/>
<gene>
    <name evidence="1" type="ORF">PXC00_00360</name>
</gene>
<dbReference type="EMBL" id="CP135996">
    <property type="protein sequence ID" value="WOC32352.1"/>
    <property type="molecule type" value="Genomic_DNA"/>
</dbReference>
<evidence type="ECO:0000313" key="2">
    <source>
        <dbReference type="Proteomes" id="UP001300604"/>
    </source>
</evidence>
<organism evidence="1 2">
    <name type="scientific">Caproicibacterium argilliputei</name>
    <dbReference type="NCBI Taxonomy" id="3030016"/>
    <lineage>
        <taxon>Bacteria</taxon>
        <taxon>Bacillati</taxon>
        <taxon>Bacillota</taxon>
        <taxon>Clostridia</taxon>
        <taxon>Eubacteriales</taxon>
        <taxon>Oscillospiraceae</taxon>
        <taxon>Caproicibacterium</taxon>
    </lineage>
</organism>
<reference evidence="1" key="2">
    <citation type="submission" date="2024-06" db="EMBL/GenBank/DDBJ databases">
        <title>Caproicibacterium argilliputei sp. nov, a novel caproic acid producing anaerobic bacterium isolated from pit mud.</title>
        <authorList>
            <person name="Xia S."/>
        </authorList>
    </citation>
    <scope>NUCLEOTIDE SEQUENCE</scope>
    <source>
        <strain evidence="1">ZCY20-5</strain>
    </source>
</reference>
<sequence length="68" mass="8162">MTLSESQKWVLDHQEDIAKAFRQTIEPDRLFFAAYDTLEEMREDFCEFADATQPYIKKVIEKWVIQFA</sequence>
<dbReference type="AlphaFoldDB" id="A0AA97D9Y5"/>